<dbReference type="EMBL" id="JAENIG010000001">
    <property type="protein sequence ID" value="MBK1853597.1"/>
    <property type="molecule type" value="Genomic_DNA"/>
</dbReference>
<evidence type="ECO:0000256" key="2">
    <source>
        <dbReference type="ARBA" id="ARBA00022679"/>
    </source>
</evidence>
<dbReference type="RefSeq" id="WP_309488193.1">
    <property type="nucleotide sequence ID" value="NZ_JAENIG010000001.1"/>
</dbReference>
<evidence type="ECO:0000313" key="4">
    <source>
        <dbReference type="EMBL" id="MBK1853597.1"/>
    </source>
</evidence>
<name>A0AAE2SA54_9BACT</name>
<keyword evidence="5" id="KW-1185">Reference proteome</keyword>
<dbReference type="CDD" id="cd03801">
    <property type="entry name" value="GT4_PimA-like"/>
    <property type="match status" value="1"/>
</dbReference>
<dbReference type="InterPro" id="IPR001296">
    <property type="entry name" value="Glyco_trans_1"/>
</dbReference>
<keyword evidence="1" id="KW-0328">Glycosyltransferase</keyword>
<accession>A0AAE2SA54</accession>
<dbReference type="Gene3D" id="3.40.50.2000">
    <property type="entry name" value="Glycogen Phosphorylase B"/>
    <property type="match status" value="2"/>
</dbReference>
<reference evidence="4" key="1">
    <citation type="submission" date="2021-01" db="EMBL/GenBank/DDBJ databases">
        <title>Modified the classification status of verrucomicrobia.</title>
        <authorList>
            <person name="Feng X."/>
        </authorList>
    </citation>
    <scope>NUCLEOTIDE SEQUENCE</scope>
    <source>
        <strain evidence="4">5K15</strain>
    </source>
</reference>
<dbReference type="SUPFAM" id="SSF53756">
    <property type="entry name" value="UDP-Glycosyltransferase/glycogen phosphorylase"/>
    <property type="match status" value="1"/>
</dbReference>
<protein>
    <submittedName>
        <fullName evidence="4">Glycosyltransferase family 4 protein</fullName>
    </submittedName>
</protein>
<evidence type="ECO:0000313" key="5">
    <source>
        <dbReference type="Proteomes" id="UP000634206"/>
    </source>
</evidence>
<dbReference type="PANTHER" id="PTHR12526:SF510">
    <property type="entry name" value="D-INOSITOL 3-PHOSPHATE GLYCOSYLTRANSFERASE"/>
    <property type="match status" value="1"/>
</dbReference>
<proteinExistence type="predicted"/>
<organism evidence="4 5">
    <name type="scientific">Oceaniferula flava</name>
    <dbReference type="NCBI Taxonomy" id="2800421"/>
    <lineage>
        <taxon>Bacteria</taxon>
        <taxon>Pseudomonadati</taxon>
        <taxon>Verrucomicrobiota</taxon>
        <taxon>Verrucomicrobiia</taxon>
        <taxon>Verrucomicrobiales</taxon>
        <taxon>Verrucomicrobiaceae</taxon>
        <taxon>Oceaniferula</taxon>
    </lineage>
</organism>
<comment type="caution">
    <text evidence="4">The sequence shown here is derived from an EMBL/GenBank/DDBJ whole genome shotgun (WGS) entry which is preliminary data.</text>
</comment>
<dbReference type="GO" id="GO:0016757">
    <property type="term" value="F:glycosyltransferase activity"/>
    <property type="evidence" value="ECO:0007669"/>
    <property type="project" value="UniProtKB-KW"/>
</dbReference>
<dbReference type="AlphaFoldDB" id="A0AAE2SA54"/>
<feature type="domain" description="Glycosyl transferase family 1" evidence="3">
    <location>
        <begin position="187"/>
        <end position="329"/>
    </location>
</feature>
<evidence type="ECO:0000259" key="3">
    <source>
        <dbReference type="Pfam" id="PF00534"/>
    </source>
</evidence>
<dbReference type="PANTHER" id="PTHR12526">
    <property type="entry name" value="GLYCOSYLTRANSFERASE"/>
    <property type="match status" value="1"/>
</dbReference>
<keyword evidence="2" id="KW-0808">Transferase</keyword>
<sequence length="369" mass="41109">MKLAIFLQRYFPYGGLQRDSVRLAEAAFEAGHEVAIVVATWEGPKPQHIEVRELHSGGQSNHQKSAQFASACQQIMAEFDVTICFSRVPGCDFHFCGDPCYAEKFARQKPAILRLLPRYRFLHANEAAVFGPDSPTHLFFLAASEIPPYQEFYHIPETQMTLLPPWLKKTEPFSQSAADLKAATLKSMNLPADSEMLLFVGSDFQRKGLDRAIDALAEVKQDNLHLVVCGQDQADPYRKQAQQLGIEDRVHLLGPRDDVPRLMASASLLVHPARQETAGMVLLEALSYGLPVLCTENCGYASHVQDAGCPPLHTEIRPSELAETIRQSLPLLPDLKAQALAWAENAYQDNAASIMLEKMQQSLEQNESR</sequence>
<dbReference type="Proteomes" id="UP000634206">
    <property type="component" value="Unassembled WGS sequence"/>
</dbReference>
<evidence type="ECO:0000256" key="1">
    <source>
        <dbReference type="ARBA" id="ARBA00022676"/>
    </source>
</evidence>
<gene>
    <name evidence="4" type="ORF">JIN83_01370</name>
</gene>
<dbReference type="Pfam" id="PF00534">
    <property type="entry name" value="Glycos_transf_1"/>
    <property type="match status" value="1"/>
</dbReference>